<protein>
    <submittedName>
        <fullName evidence="3">Adenylate cyclase</fullName>
    </submittedName>
</protein>
<evidence type="ECO:0000313" key="3">
    <source>
        <dbReference type="EMBL" id="BBZ45201.1"/>
    </source>
</evidence>
<accession>A0A7I7YWT8</accession>
<dbReference type="GO" id="GO:0035556">
    <property type="term" value="P:intracellular signal transduction"/>
    <property type="evidence" value="ECO:0007669"/>
    <property type="project" value="InterPro"/>
</dbReference>
<evidence type="ECO:0000313" key="4">
    <source>
        <dbReference type="Proteomes" id="UP000467105"/>
    </source>
</evidence>
<organism evidence="3 4">
    <name type="scientific">Mycobacterium parmense</name>
    <dbReference type="NCBI Taxonomy" id="185642"/>
    <lineage>
        <taxon>Bacteria</taxon>
        <taxon>Bacillati</taxon>
        <taxon>Actinomycetota</taxon>
        <taxon>Actinomycetes</taxon>
        <taxon>Mycobacteriales</taxon>
        <taxon>Mycobacteriaceae</taxon>
        <taxon>Mycobacterium</taxon>
        <taxon>Mycobacterium simiae complex</taxon>
    </lineage>
</organism>
<dbReference type="SUPFAM" id="SSF52540">
    <property type="entry name" value="P-loop containing nucleoside triphosphate hydrolases"/>
    <property type="match status" value="1"/>
</dbReference>
<dbReference type="Gene3D" id="3.30.70.1230">
    <property type="entry name" value="Nucleotide cyclase"/>
    <property type="match status" value="1"/>
</dbReference>
<keyword evidence="1" id="KW-0547">Nucleotide-binding</keyword>
<sequence length="1065" mass="115800">MSDDQPRLSIDELLDRAFEAISRGERTAARDLAEQVLAIDHGNADAEGLLSAPSDHGEIRRLTIMFVDLVDSTALSTRVEPETYRAAVGRYKEQVRQIVDRYEGHVASIKGDGLLIVFGHPRAHEDDARRAVLAGLDIARDVASLSERIQRRFGFTVAVRVGVHRGVVYLDLQQDDVYGLAANLAARVSGLAPPGGVVVSSAVERITGKHFAFKRLKPQLVKGISGPVEHSQVLGERADAARASHRLVVGRERELAYLADCWERARAGTLDAVGLAISGEAGIGKSRLAAAAVEQAEASRSVVIELAGSPLHTDVGLHPVRRLLERRCGIDRDTPQTEVVARLTAEVAGSGLDPASIVPLLAPVLGISPDAGYEAAETDGAKLYRRVTRAVLEYLRARLGAGPALFVADDMHWFDEDTTGVVEALLDDESGRLLVVMTSRAVESLPAGPRVAHFALAPLSDPQSEELIAALFPELGEEGRRAVRRRCDGLPLFIEEVVAKLREQPADAADFAHVPDSLYEALFARLRSHHAVRVVEGAAVVGDVIDRRLLAAAVEIDGAELDCATDELCKGRVLEPVGQDAWRFRHELLRDIAAELSPPTLRRRMHGRVADALLASTSDAIADWPLIASHYEGAQRYEAAATAYQKASKAARRRGALAEALSYLGQAISQIECLPVGPDRNNREIALRLRRGFLFYAAEGAVSQNAAADFKRCLQLRGTEITDDLFSILTALWGHYVIRADLRHAHQVLQAIDAGIVKGQSTQWPTLTAGFGMLAWYRGEFDLAREKLEAAASHRRNVRREVMAAWFMATDPIASMHTHLALARFVQGDLRGAEDELAECVPRCASIGLPQGPFSLAYARQMEVLMRVDAGDLDRAAAVAAALVTDARAHGLDSWVALGLAQQAVVDALRAMTARPADRDALRGHIATVTGIVDAWREIGLQSMITFYDGVLARLLLAAGQPAEARERLVTALALAQNTGMHCYDAELLRILAHTHRDPAQRHAQLWAAIELAREQHATIFEIRCAIEYFELCGEVAREALRDSVSRFPADGAWPDLARARALLA</sequence>
<dbReference type="InterPro" id="IPR001054">
    <property type="entry name" value="A/G_cyclase"/>
</dbReference>
<dbReference type="GO" id="GO:0004016">
    <property type="term" value="F:adenylate cyclase activity"/>
    <property type="evidence" value="ECO:0007669"/>
    <property type="project" value="TreeGrafter"/>
</dbReference>
<dbReference type="AlphaFoldDB" id="A0A7I7YWT8"/>
<dbReference type="GO" id="GO:0005737">
    <property type="term" value="C:cytoplasm"/>
    <property type="evidence" value="ECO:0007669"/>
    <property type="project" value="TreeGrafter"/>
</dbReference>
<dbReference type="InterPro" id="IPR011990">
    <property type="entry name" value="TPR-like_helical_dom_sf"/>
</dbReference>
<dbReference type="PANTHER" id="PTHR16305:SF28">
    <property type="entry name" value="GUANYLATE CYCLASE DOMAIN-CONTAINING PROTEIN"/>
    <property type="match status" value="1"/>
</dbReference>
<reference evidence="3 4" key="1">
    <citation type="journal article" date="2019" name="Emerg. Microbes Infect.">
        <title>Comprehensive subspecies identification of 175 nontuberculous mycobacteria species based on 7547 genomic profiles.</title>
        <authorList>
            <person name="Matsumoto Y."/>
            <person name="Kinjo T."/>
            <person name="Motooka D."/>
            <person name="Nabeya D."/>
            <person name="Jung N."/>
            <person name="Uechi K."/>
            <person name="Horii T."/>
            <person name="Iida T."/>
            <person name="Fujita J."/>
            <person name="Nakamura S."/>
        </authorList>
    </citation>
    <scope>NUCLEOTIDE SEQUENCE [LARGE SCALE GENOMIC DNA]</scope>
    <source>
        <strain evidence="3 4">JCM 14742</strain>
    </source>
</reference>
<gene>
    <name evidence="3" type="primary">cyaI3_1</name>
    <name evidence="3" type="ORF">MPRM_24820</name>
</gene>
<proteinExistence type="predicted"/>
<evidence type="ECO:0000256" key="2">
    <source>
        <dbReference type="ARBA" id="ARBA00022840"/>
    </source>
</evidence>
<dbReference type="InterPro" id="IPR027417">
    <property type="entry name" value="P-loop_NTPase"/>
</dbReference>
<name>A0A7I7YWT8_9MYCO</name>
<keyword evidence="4" id="KW-1185">Reference proteome</keyword>
<dbReference type="Pfam" id="PF00211">
    <property type="entry name" value="Guanylate_cyc"/>
    <property type="match status" value="1"/>
</dbReference>
<dbReference type="Proteomes" id="UP000467105">
    <property type="component" value="Chromosome"/>
</dbReference>
<dbReference type="GO" id="GO:0009190">
    <property type="term" value="P:cyclic nucleotide biosynthetic process"/>
    <property type="evidence" value="ECO:0007669"/>
    <property type="project" value="InterPro"/>
</dbReference>
<dbReference type="SMART" id="SM00044">
    <property type="entry name" value="CYCc"/>
    <property type="match status" value="1"/>
</dbReference>
<dbReference type="Gene3D" id="3.40.50.300">
    <property type="entry name" value="P-loop containing nucleotide triphosphate hydrolases"/>
    <property type="match status" value="1"/>
</dbReference>
<dbReference type="OrthoDB" id="5476461at2"/>
<dbReference type="SUPFAM" id="SSF48452">
    <property type="entry name" value="TPR-like"/>
    <property type="match status" value="1"/>
</dbReference>
<dbReference type="Gene3D" id="1.25.40.10">
    <property type="entry name" value="Tetratricopeptide repeat domain"/>
    <property type="match status" value="1"/>
</dbReference>
<dbReference type="PROSITE" id="PS50125">
    <property type="entry name" value="GUANYLATE_CYCLASE_2"/>
    <property type="match status" value="1"/>
</dbReference>
<dbReference type="InterPro" id="IPR041664">
    <property type="entry name" value="AAA_16"/>
</dbReference>
<keyword evidence="2" id="KW-0067">ATP-binding</keyword>
<dbReference type="InterPro" id="IPR029787">
    <property type="entry name" value="Nucleotide_cyclase"/>
</dbReference>
<evidence type="ECO:0000256" key="1">
    <source>
        <dbReference type="ARBA" id="ARBA00022741"/>
    </source>
</evidence>
<dbReference type="RefSeq" id="WP_085267905.1">
    <property type="nucleotide sequence ID" value="NZ_AP022614.1"/>
</dbReference>
<dbReference type="GO" id="GO:0005524">
    <property type="term" value="F:ATP binding"/>
    <property type="evidence" value="ECO:0007669"/>
    <property type="project" value="UniProtKB-KW"/>
</dbReference>
<dbReference type="Pfam" id="PF13191">
    <property type="entry name" value="AAA_16"/>
    <property type="match status" value="1"/>
</dbReference>
<dbReference type="EMBL" id="AP022614">
    <property type="protein sequence ID" value="BBZ45201.1"/>
    <property type="molecule type" value="Genomic_DNA"/>
</dbReference>
<dbReference type="CDD" id="cd07302">
    <property type="entry name" value="CHD"/>
    <property type="match status" value="1"/>
</dbReference>
<dbReference type="PANTHER" id="PTHR16305">
    <property type="entry name" value="TESTICULAR SOLUBLE ADENYLYL CYCLASE"/>
    <property type="match status" value="1"/>
</dbReference>
<dbReference type="SUPFAM" id="SSF55073">
    <property type="entry name" value="Nucleotide cyclase"/>
    <property type="match status" value="1"/>
</dbReference>